<keyword evidence="1" id="KW-0732">Signal</keyword>
<keyword evidence="1" id="KW-0812">Transmembrane</keyword>
<keyword evidence="1" id="KW-1043">Host membrane</keyword>
<evidence type="ECO:0000313" key="3">
    <source>
        <dbReference type="Proteomes" id="UP001523565"/>
    </source>
</evidence>
<organism evidence="2 3">
    <name type="scientific">Ohessyouella blattaphilus</name>
    <dbReference type="NCBI Taxonomy" id="2949333"/>
    <lineage>
        <taxon>Bacteria</taxon>
        <taxon>Bacillati</taxon>
        <taxon>Bacillota</taxon>
        <taxon>Clostridia</taxon>
        <taxon>Lachnospirales</taxon>
        <taxon>Lachnospiraceae</taxon>
        <taxon>Ohessyouella</taxon>
    </lineage>
</organism>
<dbReference type="RefSeq" id="WP_262070056.1">
    <property type="nucleotide sequence ID" value="NZ_JAMXOC010000025.1"/>
</dbReference>
<comment type="function">
    <text evidence="1">A cholesterol-dependent toxin that causes cytolysis by forming pores in cholesterol containing host membranes. After binding to target membranes, the protein undergoes a major conformation change, leading to its insertion in the host membrane and formation of an oligomeric pore complex. Cholesterol is required for binding to host membranes, membrane insertion and pore formation; cholesterol binding is mediated by a Thr-Leu pair in the C-terminus. Can be reversibly inactivated by oxidation.</text>
</comment>
<keyword evidence="3" id="KW-1185">Reference proteome</keyword>
<keyword evidence="1" id="KW-1134">Transmembrane beta strand</keyword>
<keyword evidence="1" id="KW-0472">Membrane</keyword>
<dbReference type="Gene3D" id="3.30.1040.20">
    <property type="match status" value="1"/>
</dbReference>
<accession>A0ABT1EKE4</accession>
<dbReference type="PRINTS" id="PR01400">
    <property type="entry name" value="TACYTOLYSIN"/>
</dbReference>
<dbReference type="Proteomes" id="UP001523565">
    <property type="component" value="Unassembled WGS sequence"/>
</dbReference>
<protein>
    <recommendedName>
        <fullName evidence="1">Thiol-activated cytolysin</fullName>
    </recommendedName>
</protein>
<dbReference type="SUPFAM" id="SSF56978">
    <property type="entry name" value="Perfringolysin"/>
    <property type="match status" value="1"/>
</dbReference>
<keyword evidence="1" id="KW-0204">Cytolysis</keyword>
<keyword evidence="1" id="KW-0800">Toxin</keyword>
<feature type="signal peptide" evidence="1">
    <location>
        <begin position="1"/>
        <end position="26"/>
    </location>
</feature>
<evidence type="ECO:0000256" key="1">
    <source>
        <dbReference type="RuleBase" id="RU364025"/>
    </source>
</evidence>
<dbReference type="Gene3D" id="3.90.840.10">
    <property type="entry name" value="Thiol-activated cytolysin superfamily/Thiol-activated cytolysin, alpha-beta domain"/>
    <property type="match status" value="1"/>
</dbReference>
<keyword evidence="1" id="KW-1032">Host cell membrane</keyword>
<comment type="subcellular location">
    <subcellularLocation>
        <location evidence="1">Secreted</location>
    </subcellularLocation>
    <subcellularLocation>
        <location evidence="1">Host cell membrane</location>
        <topology evidence="1">Multi-pass membrane protein</topology>
    </subcellularLocation>
</comment>
<keyword evidence="1" id="KW-0964">Secreted</keyword>
<comment type="caution">
    <text evidence="2">The sequence shown here is derived from an EMBL/GenBank/DDBJ whole genome shotgun (WGS) entry which is preliminary data.</text>
</comment>
<keyword evidence="1" id="KW-0446">Lipid-binding</keyword>
<keyword evidence="1" id="KW-0354">Hemolysis</keyword>
<name>A0ABT1EKE4_9FIRM</name>
<dbReference type="InterPro" id="IPR001869">
    <property type="entry name" value="Thiol_cytolysin"/>
</dbReference>
<dbReference type="EMBL" id="JAMZFV010000025">
    <property type="protein sequence ID" value="MCP1111179.1"/>
    <property type="molecule type" value="Genomic_DNA"/>
</dbReference>
<proteinExistence type="inferred from homology"/>
<dbReference type="Gene3D" id="3.40.30.40">
    <property type="entry name" value="Perfringolysin"/>
    <property type="match status" value="1"/>
</dbReference>
<dbReference type="InterPro" id="IPR036359">
    <property type="entry name" value="Thiol_cytolysin_sf"/>
</dbReference>
<evidence type="ECO:0000313" key="2">
    <source>
        <dbReference type="EMBL" id="MCP1111179.1"/>
    </source>
</evidence>
<comment type="similarity">
    <text evidence="1">Belongs to the cholesterol-dependent cytolysin family.</text>
</comment>
<feature type="chain" id="PRO_5044952396" description="Thiol-activated cytolysin" evidence="1">
    <location>
        <begin position="27"/>
        <end position="819"/>
    </location>
</feature>
<reference evidence="2 3" key="1">
    <citation type="journal article" date="2022" name="Genome Biol. Evol.">
        <title>Host diet, physiology and behaviors set the stage for Lachnospiraceae cladogenesis.</title>
        <authorList>
            <person name="Vera-Ponce De Leon A."/>
            <person name="Schneider M."/>
            <person name="Jahnes B.C."/>
            <person name="Sadowski V."/>
            <person name="Camuy-Velez L.A."/>
            <person name="Duan J."/>
            <person name="Sabree Z.L."/>
        </authorList>
    </citation>
    <scope>NUCLEOTIDE SEQUENCE [LARGE SCALE GENOMIC DNA]</scope>
    <source>
        <strain evidence="2 3">PAL227</strain>
    </source>
</reference>
<dbReference type="Pfam" id="PF01289">
    <property type="entry name" value="Thiol_cytolysin"/>
    <property type="match status" value="1"/>
</dbReference>
<gene>
    <name evidence="2" type="ORF">NK118_13065</name>
</gene>
<dbReference type="InterPro" id="IPR036363">
    <property type="entry name" value="Thiol_cytolysin_ab_sf"/>
</dbReference>
<sequence>MKNQKIKRFLASMLLGVITMTMVPLSTVQMVTKAAEEEQDQGEHVEVKYERTDYDYLNIALGRMAMDDLATTPDWEQGKVLDMLGSVEDSEKVSTTIENVNELGAAANEVLNEGQEILGDSLDVVTLFDSSREVSSQYWNRLESAGSASEKQAILTEYRESVINLTNSPMEHSFIFADRLVNEDLFVKVDQVIAASGKSEEEQGQLQSNVRIAYIGELTRSFTLSKLAYLDMLQTEGENEDATNGLNAIAQYAHQLSNYASNTWPESEQGYINQELLKLGEESDEKTPEELAELQAVVDANYVEGGLAGLGETTEGETVDYGLSDIKYETVGRRDDKKKEEERRKEEARKKAINEYVKGLDYDDKAALARKGESIETYKKKDGTMKGSEWVVSKREKKSINQRNADVAAIAINTSDIYPGAMFQANSNLVDGKGTMISVSERNPISVHINLPGLSAEQSTREVKNPNAATINGAINSILDEFYKTGRDVPANMSTEKTMIYSKKQLEAHLGLQYEAVNKFNLDFDMLAKGEKKVMLANFHQTYYTAQILIENQANPADYFGQKTNADELKGKMDAKNPPVIVGSVAYGRSIVVKLETSSSETEVKLAFEAAMSGKSIDANSKYAEILKNTSFSSYVFGGSAGAAGRYATHDNLKEVQELIVRESKFGKDTPAAPLAYQPIFIKDNHKGEVTGTTEYVETTTEVFKSSKMGISNDGKYYAVYSVRYKPIIGYRDDGSEILGEEVVVINKVHVGSDWENWNMPANIGDVYVGFDIKAGSTWPFSKWLHKVGRSYAVVTNGYSLDSSIVIRLDGQKIVQEDL</sequence>